<dbReference type="EMBL" id="JAVDXZ010000001">
    <property type="protein sequence ID" value="MDR7330643.1"/>
    <property type="molecule type" value="Genomic_DNA"/>
</dbReference>
<dbReference type="Gene3D" id="3.40.50.720">
    <property type="entry name" value="NAD(P)-binding Rossmann-like Domain"/>
    <property type="match status" value="1"/>
</dbReference>
<dbReference type="InterPro" id="IPR036291">
    <property type="entry name" value="NAD(P)-bd_dom_sf"/>
</dbReference>
<accession>A0ABU2A207</accession>
<evidence type="ECO:0000259" key="2">
    <source>
        <dbReference type="Pfam" id="PF03807"/>
    </source>
</evidence>
<evidence type="ECO:0000256" key="1">
    <source>
        <dbReference type="ARBA" id="ARBA00023002"/>
    </source>
</evidence>
<proteinExistence type="predicted"/>
<protein>
    <submittedName>
        <fullName evidence="3">NADPH-dependent F420 reductase</fullName>
    </submittedName>
</protein>
<gene>
    <name evidence="3" type="ORF">J2S39_002319</name>
</gene>
<dbReference type="Pfam" id="PF03807">
    <property type="entry name" value="F420_oxidored"/>
    <property type="match status" value="1"/>
</dbReference>
<organism evidence="3 4">
    <name type="scientific">Corynebacterium guangdongense</name>
    <dbReference type="NCBI Taxonomy" id="1783348"/>
    <lineage>
        <taxon>Bacteria</taxon>
        <taxon>Bacillati</taxon>
        <taxon>Actinomycetota</taxon>
        <taxon>Actinomycetes</taxon>
        <taxon>Mycobacteriales</taxon>
        <taxon>Corynebacteriaceae</taxon>
        <taxon>Corynebacterium</taxon>
    </lineage>
</organism>
<dbReference type="Proteomes" id="UP001180840">
    <property type="component" value="Unassembled WGS sequence"/>
</dbReference>
<feature type="domain" description="Pyrroline-5-carboxylate reductase catalytic N-terminal" evidence="2">
    <location>
        <begin position="62"/>
        <end position="108"/>
    </location>
</feature>
<evidence type="ECO:0000313" key="4">
    <source>
        <dbReference type="Proteomes" id="UP001180840"/>
    </source>
</evidence>
<reference evidence="3" key="1">
    <citation type="submission" date="2023-07" db="EMBL/GenBank/DDBJ databases">
        <title>Sequencing the genomes of 1000 actinobacteria strains.</title>
        <authorList>
            <person name="Klenk H.-P."/>
        </authorList>
    </citation>
    <scope>NUCLEOTIDE SEQUENCE</scope>
    <source>
        <strain evidence="3">DSM 107476</strain>
    </source>
</reference>
<dbReference type="InterPro" id="IPR028939">
    <property type="entry name" value="P5C_Rdtase_cat_N"/>
</dbReference>
<keyword evidence="4" id="KW-1185">Reference proteome</keyword>
<dbReference type="InterPro" id="IPR051267">
    <property type="entry name" value="STEAP_metalloreductase"/>
</dbReference>
<sequence length="224" mass="23275">MIQDLIRRLFGRPTNKAMTPEQRTTHKENNTMTTYTIFGGTGSMGTAISGVLTKGGATTVAVSAEEAPTATIEGDVVILAVPYPAVDEIIATHREALAGKIVIDITNPLNFETFDELVVPAGSSAAAEIQAKLPESKVLKAFNTTFAATLSSGKVGDLTTTVLVAGDDEAAKKTLIDDVTAGGLDALDAGSLKRAHELEAVGFLQLTLAASEKIGWTGGFGLVK</sequence>
<dbReference type="SUPFAM" id="SSF51735">
    <property type="entry name" value="NAD(P)-binding Rossmann-fold domains"/>
    <property type="match status" value="1"/>
</dbReference>
<name>A0ABU2A207_9CORY</name>
<dbReference type="PANTHER" id="PTHR14239">
    <property type="entry name" value="DUDULIN-RELATED"/>
    <property type="match status" value="1"/>
</dbReference>
<comment type="caution">
    <text evidence="3">The sequence shown here is derived from an EMBL/GenBank/DDBJ whole genome shotgun (WGS) entry which is preliminary data.</text>
</comment>
<keyword evidence="1" id="KW-0560">Oxidoreductase</keyword>
<evidence type="ECO:0000313" key="3">
    <source>
        <dbReference type="EMBL" id="MDR7330643.1"/>
    </source>
</evidence>